<reference evidence="1" key="1">
    <citation type="journal article" date="2023" name="G3 (Bethesda)">
        <title>Whole genome assembly and annotation of the endangered Caribbean coral Acropora cervicornis.</title>
        <authorList>
            <person name="Selwyn J.D."/>
            <person name="Vollmer S.V."/>
        </authorList>
    </citation>
    <scope>NUCLEOTIDE SEQUENCE</scope>
    <source>
        <strain evidence="1">K2</strain>
    </source>
</reference>
<keyword evidence="2" id="KW-1185">Reference proteome</keyword>
<comment type="caution">
    <text evidence="1">The sequence shown here is derived from an EMBL/GenBank/DDBJ whole genome shotgun (WGS) entry which is preliminary data.</text>
</comment>
<evidence type="ECO:0000313" key="1">
    <source>
        <dbReference type="EMBL" id="KAK2566112.1"/>
    </source>
</evidence>
<name>A0AAD9QRJ4_ACRCE</name>
<proteinExistence type="predicted"/>
<dbReference type="AlphaFoldDB" id="A0AAD9QRJ4"/>
<dbReference type="EMBL" id="JARQWQ010000017">
    <property type="protein sequence ID" value="KAK2566112.1"/>
    <property type="molecule type" value="Genomic_DNA"/>
</dbReference>
<organism evidence="1 2">
    <name type="scientific">Acropora cervicornis</name>
    <name type="common">Staghorn coral</name>
    <dbReference type="NCBI Taxonomy" id="6130"/>
    <lineage>
        <taxon>Eukaryota</taxon>
        <taxon>Metazoa</taxon>
        <taxon>Cnidaria</taxon>
        <taxon>Anthozoa</taxon>
        <taxon>Hexacorallia</taxon>
        <taxon>Scleractinia</taxon>
        <taxon>Astrocoeniina</taxon>
        <taxon>Acroporidae</taxon>
        <taxon>Acropora</taxon>
    </lineage>
</organism>
<protein>
    <submittedName>
        <fullName evidence="1">Uncharacterized protein</fullName>
    </submittedName>
</protein>
<evidence type="ECO:0000313" key="2">
    <source>
        <dbReference type="Proteomes" id="UP001249851"/>
    </source>
</evidence>
<sequence length="185" mass="21481">MGTVSSERLSSVRMILEGLRFLEQLLKELSSNYMIHLHTCLTVQVETLHEMGHFKEQFPTLLQYAQNLANTVYESIKRVVQWAAYYYTHEKSYYPVVSQATQLVAPPRMTHLKPSRKLKDREREVMLEWAANDVKAVRQPGNQAPGNYKVQSRNSASKHVRHFCPINGKDNNRACGRRPPRRVRT</sequence>
<dbReference type="Proteomes" id="UP001249851">
    <property type="component" value="Unassembled WGS sequence"/>
</dbReference>
<gene>
    <name evidence="1" type="ORF">P5673_009557</name>
</gene>
<reference evidence="1" key="2">
    <citation type="journal article" date="2023" name="Science">
        <title>Genomic signatures of disease resistance in endangered staghorn corals.</title>
        <authorList>
            <person name="Vollmer S.V."/>
            <person name="Selwyn J.D."/>
            <person name="Despard B.A."/>
            <person name="Roesel C.L."/>
        </authorList>
    </citation>
    <scope>NUCLEOTIDE SEQUENCE</scope>
    <source>
        <strain evidence="1">K2</strain>
    </source>
</reference>
<accession>A0AAD9QRJ4</accession>